<dbReference type="EMBL" id="SGPK01000025">
    <property type="protein sequence ID" value="THH10880.1"/>
    <property type="molecule type" value="Genomic_DNA"/>
</dbReference>
<comment type="caution">
    <text evidence="1">The sequence shown here is derived from an EMBL/GenBank/DDBJ whole genome shotgun (WGS) entry which is preliminary data.</text>
</comment>
<accession>A0A4S4LLK3</accession>
<keyword evidence="2" id="KW-1185">Reference proteome</keyword>
<organism evidence="1 2">
    <name type="scientific">Phellinidium pouzarii</name>
    <dbReference type="NCBI Taxonomy" id="167371"/>
    <lineage>
        <taxon>Eukaryota</taxon>
        <taxon>Fungi</taxon>
        <taxon>Dikarya</taxon>
        <taxon>Basidiomycota</taxon>
        <taxon>Agaricomycotina</taxon>
        <taxon>Agaricomycetes</taxon>
        <taxon>Hymenochaetales</taxon>
        <taxon>Hymenochaetaceae</taxon>
        <taxon>Phellinidium</taxon>
    </lineage>
</organism>
<evidence type="ECO:0000313" key="1">
    <source>
        <dbReference type="EMBL" id="THH10880.1"/>
    </source>
</evidence>
<name>A0A4S4LLK3_9AGAM</name>
<evidence type="ECO:0000313" key="2">
    <source>
        <dbReference type="Proteomes" id="UP000308199"/>
    </source>
</evidence>
<sequence length="70" mass="7657">MCTPGGQTKRHLKVNVVVGNAAVVDDVGEIGFADTKPAAKAEIKRAIVVVRIVERRVLKKTRWSSDSLRD</sequence>
<dbReference type="Proteomes" id="UP000308199">
    <property type="component" value="Unassembled WGS sequence"/>
</dbReference>
<dbReference type="AlphaFoldDB" id="A0A4S4LLK3"/>
<reference evidence="1 2" key="1">
    <citation type="submission" date="2019-02" db="EMBL/GenBank/DDBJ databases">
        <title>Genome sequencing of the rare red list fungi Phellinidium pouzarii.</title>
        <authorList>
            <person name="Buettner E."/>
            <person name="Kellner H."/>
        </authorList>
    </citation>
    <scope>NUCLEOTIDE SEQUENCE [LARGE SCALE GENOMIC DNA]</scope>
    <source>
        <strain evidence="1 2">DSM 108285</strain>
    </source>
</reference>
<proteinExistence type="predicted"/>
<protein>
    <submittedName>
        <fullName evidence="1">Uncharacterized protein</fullName>
    </submittedName>
</protein>
<gene>
    <name evidence="1" type="ORF">EW145_g1033</name>
</gene>